<evidence type="ECO:0000313" key="5">
    <source>
        <dbReference type="Proteomes" id="UP000694523"/>
    </source>
</evidence>
<reference evidence="4" key="1">
    <citation type="submission" date="2025-08" db="UniProtKB">
        <authorList>
            <consortium name="Ensembl"/>
        </authorList>
    </citation>
    <scope>IDENTIFICATION</scope>
</reference>
<evidence type="ECO:0000259" key="3">
    <source>
        <dbReference type="Pfam" id="PF24630"/>
    </source>
</evidence>
<feature type="compositionally biased region" description="Low complexity" evidence="1">
    <location>
        <begin position="617"/>
        <end position="629"/>
    </location>
</feature>
<dbReference type="Ensembl" id="ENSNMLT00000027890.1">
    <property type="protein sequence ID" value="ENSNMLP00000024937.1"/>
    <property type="gene ID" value="ENSNMLG00000015967.1"/>
</dbReference>
<feature type="domain" description="TASOR PIN" evidence="3">
    <location>
        <begin position="299"/>
        <end position="436"/>
    </location>
</feature>
<dbReference type="GO" id="GO:0003682">
    <property type="term" value="F:chromatin binding"/>
    <property type="evidence" value="ECO:0007669"/>
    <property type="project" value="TreeGrafter"/>
</dbReference>
<dbReference type="PANTHER" id="PTHR16207">
    <property type="entry name" value="SET DOMAIN-CONTAINING PROTEIN"/>
    <property type="match status" value="1"/>
</dbReference>
<sequence length="863" mass="95614">MSQFSQYVSFYNPCPPVQRYVSSLQNQISCVLIDYANNWTPNRPDTTTTTTTVDLASRVSEFVSSIRAANDDALPEAALWQTDTEGEVATSSMDYLDNTIQANVVSSDRGMEMDGFGEGISSNGRRQVQFSSNHIEICIRNEPEHSSGSSGDVEEAGDARANATSPPLISNQGTLNSLIHELQPEVYTNLVEIIKDLKRNTQHFYIHCAEEDDYTIQQIRVQLLKQSYIEKSPVLFLNQEENSNGKLLVVIKNQDIAAHIHQIPELLSLKRRPTVQFLGMDSAEDLRNHSYQDLFVSGGQVLSDEMVLNPDCVSHDKLSALLSVLEKHSSAENLWRWKVHCKTHKKLREQSRFRRDAASLLEVLLSFQRKQIVDFLPFHKCDMSQGCELLDCAVELQGRYSNYRHTVVLTENRLQNSSNGGVIVCGIDEFLHDFRKLVAYNDDIPQPISEEPQSTEDPSQSDLVPSEDVVPGAIPLHSEQDFAVLHRAISQLRAERRQQLSDTNSDRQGAVSTTDVSTTSVFTAEQRPFTPPSDKVSAIEAVQLTSGRQAVAATLDLIHTSLQPADEDRTPRNQPRIQVQTQLRTVDHRRSPESQVPLVAAGQRQSPGIPDQTHDLTTTQSRVQVVTQVPIDRRRSPENKVPVDSIGHRTSTNSQVQAIDQIPSDSGDRRRLPATQVLNLDRASTQSRAPTNAQQLLIDHKQSLEAQVQVPTGGGGSQGRSVPSAPQSRVAVPGKSEPASAPVRPPAPNTSLNQSRVNQEKTQRAADPPQFLLTPPIRPLCCSPSPVPSTSRSRTLCPSATWGSSFGRRSSRHTGDPCSRREEAGWVHPHEETPGAGTTACDDPPPPLLNRLEERKEQQQTSD</sequence>
<evidence type="ECO:0000259" key="2">
    <source>
        <dbReference type="Pfam" id="PF23314"/>
    </source>
</evidence>
<dbReference type="InterPro" id="IPR056242">
    <property type="entry name" value="PIN_TASOR"/>
</dbReference>
<feature type="compositionally biased region" description="Basic and acidic residues" evidence="1">
    <location>
        <begin position="813"/>
        <end position="833"/>
    </location>
</feature>
<dbReference type="GO" id="GO:0000792">
    <property type="term" value="C:heterochromatin"/>
    <property type="evidence" value="ECO:0007669"/>
    <property type="project" value="TreeGrafter"/>
</dbReference>
<feature type="region of interest" description="Disordered" evidence="1">
    <location>
        <begin position="709"/>
        <end position="863"/>
    </location>
</feature>
<feature type="region of interest" description="Disordered" evidence="1">
    <location>
        <begin position="141"/>
        <end position="167"/>
    </location>
</feature>
<evidence type="ECO:0000256" key="1">
    <source>
        <dbReference type="SAM" id="MobiDB-lite"/>
    </source>
</evidence>
<dbReference type="Proteomes" id="UP000694523">
    <property type="component" value="Unplaced"/>
</dbReference>
<protein>
    <submittedName>
        <fullName evidence="4">Uncharacterized protein</fullName>
    </submittedName>
</protein>
<feature type="compositionally biased region" description="Low complexity" evidence="1">
    <location>
        <begin position="779"/>
        <end position="796"/>
    </location>
</feature>
<feature type="compositionally biased region" description="Polar residues" evidence="1">
    <location>
        <begin position="648"/>
        <end position="658"/>
    </location>
</feature>
<feature type="compositionally biased region" description="Polar residues" evidence="1">
    <location>
        <begin position="451"/>
        <end position="463"/>
    </location>
</feature>
<dbReference type="Pfam" id="PF23314">
    <property type="entry name" value="TASOR_alpha-beta"/>
    <property type="match status" value="1"/>
</dbReference>
<dbReference type="GO" id="GO:0097355">
    <property type="term" value="P:protein localization to heterochromatin"/>
    <property type="evidence" value="ECO:0007669"/>
    <property type="project" value="TreeGrafter"/>
</dbReference>
<dbReference type="GO" id="GO:0045814">
    <property type="term" value="P:negative regulation of gene expression, epigenetic"/>
    <property type="evidence" value="ECO:0007669"/>
    <property type="project" value="InterPro"/>
</dbReference>
<keyword evidence="5" id="KW-1185">Reference proteome</keyword>
<name>A0A8C6TTC6_9GOBI</name>
<dbReference type="GO" id="GO:0005654">
    <property type="term" value="C:nucleoplasm"/>
    <property type="evidence" value="ECO:0007669"/>
    <property type="project" value="TreeGrafter"/>
</dbReference>
<proteinExistence type="predicted"/>
<feature type="region of interest" description="Disordered" evidence="1">
    <location>
        <begin position="445"/>
        <end position="465"/>
    </location>
</feature>
<dbReference type="AlphaFoldDB" id="A0A8C6TTC6"/>
<reference evidence="4" key="2">
    <citation type="submission" date="2025-09" db="UniProtKB">
        <authorList>
            <consortium name="Ensembl"/>
        </authorList>
    </citation>
    <scope>IDENTIFICATION</scope>
</reference>
<dbReference type="InterPro" id="IPR046432">
    <property type="entry name" value="TASOR"/>
</dbReference>
<evidence type="ECO:0000313" key="4">
    <source>
        <dbReference type="Ensembl" id="ENSNMLP00000024937.1"/>
    </source>
</evidence>
<dbReference type="Pfam" id="PF24630">
    <property type="entry name" value="PIN_TASOR"/>
    <property type="match status" value="1"/>
</dbReference>
<feature type="compositionally biased region" description="Basic and acidic residues" evidence="1">
    <location>
        <begin position="851"/>
        <end position="863"/>
    </location>
</feature>
<accession>A0A8C6TTC6</accession>
<organism evidence="4 5">
    <name type="scientific">Neogobius melanostomus</name>
    <name type="common">round goby</name>
    <dbReference type="NCBI Taxonomy" id="47308"/>
    <lineage>
        <taxon>Eukaryota</taxon>
        <taxon>Metazoa</taxon>
        <taxon>Chordata</taxon>
        <taxon>Craniata</taxon>
        <taxon>Vertebrata</taxon>
        <taxon>Euteleostomi</taxon>
        <taxon>Actinopterygii</taxon>
        <taxon>Neopterygii</taxon>
        <taxon>Teleostei</taxon>
        <taxon>Neoteleostei</taxon>
        <taxon>Acanthomorphata</taxon>
        <taxon>Gobiaria</taxon>
        <taxon>Gobiiformes</taxon>
        <taxon>Gobioidei</taxon>
        <taxon>Gobiidae</taxon>
        <taxon>Benthophilinae</taxon>
        <taxon>Neogobiini</taxon>
        <taxon>Neogobius</taxon>
    </lineage>
</organism>
<feature type="region of interest" description="Disordered" evidence="1">
    <location>
        <begin position="496"/>
        <end position="519"/>
    </location>
</feature>
<feature type="domain" description="TASOR alpha/beta" evidence="2">
    <location>
        <begin position="200"/>
        <end position="295"/>
    </location>
</feature>
<feature type="region of interest" description="Disordered" evidence="1">
    <location>
        <begin position="598"/>
        <end position="671"/>
    </location>
</feature>
<dbReference type="PANTHER" id="PTHR16207:SF1">
    <property type="entry name" value="PROTEIN TASOR"/>
    <property type="match status" value="1"/>
</dbReference>
<dbReference type="InterPro" id="IPR056243">
    <property type="entry name" value="TASOR_ab_dom"/>
</dbReference>